<dbReference type="GeneID" id="33554812"/>
<evidence type="ECO:0000256" key="1">
    <source>
        <dbReference type="SAM" id="MobiDB-lite"/>
    </source>
</evidence>
<feature type="compositionally biased region" description="Basic and acidic residues" evidence="1">
    <location>
        <begin position="416"/>
        <end position="431"/>
    </location>
</feature>
<dbReference type="PANTHER" id="PTHR21494">
    <property type="entry name" value="ACTIVATING SIGNAL COINTEGRATOR 1 COMPLEX SUBUNIT 2 ASC-1 COMPLEX SUBUNIT P100"/>
    <property type="match status" value="1"/>
</dbReference>
<comment type="caution">
    <text evidence="2">The sequence shown here is derived from an EMBL/GenBank/DDBJ whole genome shotgun (WGS) entry which is preliminary data.</text>
</comment>
<dbReference type="EMBL" id="NBSH01000009">
    <property type="protein sequence ID" value="ORX36173.1"/>
    <property type="molecule type" value="Genomic_DNA"/>
</dbReference>
<accession>A0A1Y1UDR0</accession>
<feature type="compositionally biased region" description="Gly residues" evidence="1">
    <location>
        <begin position="540"/>
        <end position="557"/>
    </location>
</feature>
<gene>
    <name evidence="2" type="ORF">BD324DRAFT_528654</name>
</gene>
<dbReference type="OrthoDB" id="5577209at2759"/>
<dbReference type="InParanoid" id="A0A1Y1UDR0"/>
<evidence type="ECO:0008006" key="4">
    <source>
        <dbReference type="Google" id="ProtNLM"/>
    </source>
</evidence>
<dbReference type="AlphaFoldDB" id="A0A1Y1UDR0"/>
<dbReference type="RefSeq" id="XP_021870302.1">
    <property type="nucleotide sequence ID" value="XM_022013004.1"/>
</dbReference>
<dbReference type="InterPro" id="IPR052586">
    <property type="entry name" value="ASCC2"/>
</dbReference>
<reference evidence="2 3" key="1">
    <citation type="submission" date="2017-03" db="EMBL/GenBank/DDBJ databases">
        <title>Widespread Adenine N6-methylation of Active Genes in Fungi.</title>
        <authorList>
            <consortium name="DOE Joint Genome Institute"/>
            <person name="Mondo S.J."/>
            <person name="Dannebaum R.O."/>
            <person name="Kuo R.C."/>
            <person name="Louie K.B."/>
            <person name="Bewick A.J."/>
            <person name="Labutti K."/>
            <person name="Haridas S."/>
            <person name="Kuo A."/>
            <person name="Salamov A."/>
            <person name="Ahrendt S.R."/>
            <person name="Lau R."/>
            <person name="Bowen B.P."/>
            <person name="Lipzen A."/>
            <person name="Sullivan W."/>
            <person name="Andreopoulos W.B."/>
            <person name="Clum A."/>
            <person name="Lindquist E."/>
            <person name="Daum C."/>
            <person name="Northen T.R."/>
            <person name="Ramamoorthy G."/>
            <person name="Schmitz R.J."/>
            <person name="Gryganskyi A."/>
            <person name="Culley D."/>
            <person name="Magnuson J."/>
            <person name="James T.Y."/>
            <person name="O'Malley M.A."/>
            <person name="Stajich J.E."/>
            <person name="Spatafora J.W."/>
            <person name="Visel A."/>
            <person name="Grigoriev I.V."/>
        </authorList>
    </citation>
    <scope>NUCLEOTIDE SEQUENCE [LARGE SCALE GENOMIC DNA]</scope>
    <source>
        <strain evidence="2 3">NRRL Y-17943</strain>
    </source>
</reference>
<dbReference type="GO" id="GO:0043130">
    <property type="term" value="F:ubiquitin binding"/>
    <property type="evidence" value="ECO:0007669"/>
    <property type="project" value="TreeGrafter"/>
</dbReference>
<protein>
    <recommendedName>
        <fullName evidence="4">CUE domain-containing protein</fullName>
    </recommendedName>
</protein>
<proteinExistence type="predicted"/>
<feature type="region of interest" description="Disordered" evidence="1">
    <location>
        <begin position="367"/>
        <end position="431"/>
    </location>
</feature>
<name>A0A1Y1UDR0_9TREE</name>
<dbReference type="STRING" id="4999.A0A1Y1UDR0"/>
<feature type="region of interest" description="Disordered" evidence="1">
    <location>
        <begin position="490"/>
        <end position="586"/>
    </location>
</feature>
<keyword evidence="3" id="KW-1185">Reference proteome</keyword>
<dbReference type="Proteomes" id="UP000193218">
    <property type="component" value="Unassembled WGS sequence"/>
</dbReference>
<feature type="compositionally biased region" description="Basic and acidic residues" evidence="1">
    <location>
        <begin position="499"/>
        <end position="512"/>
    </location>
</feature>
<evidence type="ECO:0000313" key="2">
    <source>
        <dbReference type="EMBL" id="ORX36173.1"/>
    </source>
</evidence>
<dbReference type="PANTHER" id="PTHR21494:SF0">
    <property type="entry name" value="ACTIVATING SIGNAL COINTEGRATOR 1 COMPLEX SUBUNIT 2"/>
    <property type="match status" value="1"/>
</dbReference>
<organism evidence="2 3">
    <name type="scientific">Kockovaella imperatae</name>
    <dbReference type="NCBI Taxonomy" id="4999"/>
    <lineage>
        <taxon>Eukaryota</taxon>
        <taxon>Fungi</taxon>
        <taxon>Dikarya</taxon>
        <taxon>Basidiomycota</taxon>
        <taxon>Agaricomycotina</taxon>
        <taxon>Tremellomycetes</taxon>
        <taxon>Tremellales</taxon>
        <taxon>Cuniculitremaceae</taxon>
        <taxon>Kockovaella</taxon>
    </lineage>
</organism>
<sequence>MTAIPSSTPPARVIPAILKHATGKSGIALLACALRAISRQALDGVQAPLEGLQTVLQISTSTPEALTSEILLSSIIAYPLHRKAINELVGRVLTPNILEEFRGEILPSLVTRLQLCHGQDLCKVIRIILLIIRSHDDLLGLALEEATYVIPALRTAYQSLDGLEGQSDTLILCHELVSAVQGESKDALKRLMGGGHSKQLLLGQTLREDYEALFERAAPLPDGLVSRLDAMRDARAAEDPRVKVVKNLFPHVPANTILAALHHSFFAVSTIDPEASAAPLIDAMLSGSSAIPEDLLDLRTAVEHVQMSTVDTAPPSTRSAYERRNIWDDQKMDMSRLKLADDGDIPELGQTIPDHLRDSIMRLVESQVEEEAEREAALREAHGAASREMSDDEESQVSRMKIAGDGEESGEEEEGDKVVPRKESSGKTYDVDQQSKLELAYLANPAVFDRDSNTRRSGARKKLKELTGMDDAQLEGWRVMLDRNPHKEAILNRHTFSPTKDHLGSVETKARPDGPSYSNRGRGGGHRGGRGGGRGDGHGGSEQGNSNGGTRGSGGRGRTNKSSRGHSNAARTRGHDKKMSRMGAGL</sequence>
<evidence type="ECO:0000313" key="3">
    <source>
        <dbReference type="Proteomes" id="UP000193218"/>
    </source>
</evidence>
<feature type="compositionally biased region" description="Acidic residues" evidence="1">
    <location>
        <begin position="405"/>
        <end position="415"/>
    </location>
</feature>